<reference evidence="2" key="3">
    <citation type="submission" date="2018-08" db="UniProtKB">
        <authorList>
            <consortium name="EnsemblPlants"/>
        </authorList>
    </citation>
    <scope>IDENTIFICATION</scope>
    <source>
        <strain evidence="2">cv. Bd21</strain>
    </source>
</reference>
<dbReference type="InParanoid" id="A0A0Q3H8Y9"/>
<reference evidence="1" key="2">
    <citation type="submission" date="2017-06" db="EMBL/GenBank/DDBJ databases">
        <title>WGS assembly of Brachypodium distachyon.</title>
        <authorList>
            <consortium name="The International Brachypodium Initiative"/>
            <person name="Lucas S."/>
            <person name="Harmon-Smith M."/>
            <person name="Lail K."/>
            <person name="Tice H."/>
            <person name="Grimwood J."/>
            <person name="Bruce D."/>
            <person name="Barry K."/>
            <person name="Shu S."/>
            <person name="Lindquist E."/>
            <person name="Wang M."/>
            <person name="Pitluck S."/>
            <person name="Vogel J.P."/>
            <person name="Garvin D.F."/>
            <person name="Mockler T.C."/>
            <person name="Schmutz J."/>
            <person name="Rokhsar D."/>
            <person name="Bevan M.W."/>
        </authorList>
    </citation>
    <scope>NUCLEOTIDE SEQUENCE</scope>
    <source>
        <strain evidence="1">Bd21</strain>
    </source>
</reference>
<name>A0A0Q3H8Y9_BRADI</name>
<proteinExistence type="predicted"/>
<accession>A0A0Q3H8Y9</accession>
<reference evidence="1 2" key="1">
    <citation type="journal article" date="2010" name="Nature">
        <title>Genome sequencing and analysis of the model grass Brachypodium distachyon.</title>
        <authorList>
            <consortium name="International Brachypodium Initiative"/>
        </authorList>
    </citation>
    <scope>NUCLEOTIDE SEQUENCE [LARGE SCALE GENOMIC DNA]</scope>
    <source>
        <strain evidence="1 2">Bd21</strain>
    </source>
</reference>
<dbReference type="Proteomes" id="UP000008810">
    <property type="component" value="Chromosome 1"/>
</dbReference>
<evidence type="ECO:0000313" key="3">
    <source>
        <dbReference type="Proteomes" id="UP000008810"/>
    </source>
</evidence>
<dbReference type="EnsemblPlants" id="KQK19488">
    <property type="protein sequence ID" value="KQK19488"/>
    <property type="gene ID" value="BRADI_1g48573v3"/>
</dbReference>
<keyword evidence="3" id="KW-1185">Reference proteome</keyword>
<evidence type="ECO:0000313" key="1">
    <source>
        <dbReference type="EMBL" id="KQK19488.1"/>
    </source>
</evidence>
<sequence>MAPLTATSPNAQRLTRLVNQWARWLPGARQEGVRLDRRTRRSLITGTCQNIYCSNSEFAWFQDSVTRAARPSSAVCAHGRPGCQPATSLGTICRLPGQ</sequence>
<dbReference type="EMBL" id="CM000880">
    <property type="protein sequence ID" value="KQK19488.1"/>
    <property type="molecule type" value="Genomic_DNA"/>
</dbReference>
<dbReference type="AlphaFoldDB" id="A0A0Q3H8Y9"/>
<dbReference type="Gramene" id="KQK19488">
    <property type="protein sequence ID" value="KQK19488"/>
    <property type="gene ID" value="BRADI_1g48573v3"/>
</dbReference>
<organism evidence="1">
    <name type="scientific">Brachypodium distachyon</name>
    <name type="common">Purple false brome</name>
    <name type="synonym">Trachynia distachya</name>
    <dbReference type="NCBI Taxonomy" id="15368"/>
    <lineage>
        <taxon>Eukaryota</taxon>
        <taxon>Viridiplantae</taxon>
        <taxon>Streptophyta</taxon>
        <taxon>Embryophyta</taxon>
        <taxon>Tracheophyta</taxon>
        <taxon>Spermatophyta</taxon>
        <taxon>Magnoliopsida</taxon>
        <taxon>Liliopsida</taxon>
        <taxon>Poales</taxon>
        <taxon>Poaceae</taxon>
        <taxon>BOP clade</taxon>
        <taxon>Pooideae</taxon>
        <taxon>Stipodae</taxon>
        <taxon>Brachypodieae</taxon>
        <taxon>Brachypodium</taxon>
    </lineage>
</organism>
<protein>
    <submittedName>
        <fullName evidence="1 2">Uncharacterized protein</fullName>
    </submittedName>
</protein>
<evidence type="ECO:0000313" key="2">
    <source>
        <dbReference type="EnsemblPlants" id="KQK19488"/>
    </source>
</evidence>
<gene>
    <name evidence="1" type="ORF">BRADI_1g48573v3</name>
</gene>